<reference evidence="2" key="2">
    <citation type="journal article" date="2022" name="Hortic Res">
        <title>The genome of Dioscorea zingiberensis sheds light on the biosynthesis, origin and evolution of the medicinally important diosgenin saponins.</title>
        <authorList>
            <person name="Li Y."/>
            <person name="Tan C."/>
            <person name="Li Z."/>
            <person name="Guo J."/>
            <person name="Li S."/>
            <person name="Chen X."/>
            <person name="Wang C."/>
            <person name="Dai X."/>
            <person name="Yang H."/>
            <person name="Song W."/>
            <person name="Hou L."/>
            <person name="Xu J."/>
            <person name="Tong Z."/>
            <person name="Xu A."/>
            <person name="Yuan X."/>
            <person name="Wang W."/>
            <person name="Yang Q."/>
            <person name="Chen L."/>
            <person name="Sun Z."/>
            <person name="Wang K."/>
            <person name="Pan B."/>
            <person name="Chen J."/>
            <person name="Bao Y."/>
            <person name="Liu F."/>
            <person name="Qi X."/>
            <person name="Gang D.R."/>
            <person name="Wen J."/>
            <person name="Li J."/>
        </authorList>
    </citation>
    <scope>NUCLEOTIDE SEQUENCE</scope>
    <source>
        <strain evidence="2">Dzin_1.0</strain>
    </source>
</reference>
<dbReference type="PANTHER" id="PTHR31676:SF27">
    <property type="entry name" value="EXPRESSED PROTEIN"/>
    <property type="match status" value="1"/>
</dbReference>
<reference evidence="2" key="1">
    <citation type="submission" date="2021-03" db="EMBL/GenBank/DDBJ databases">
        <authorList>
            <person name="Li Z."/>
            <person name="Yang C."/>
        </authorList>
    </citation>
    <scope>NUCLEOTIDE SEQUENCE</scope>
    <source>
        <strain evidence="2">Dzin_1.0</strain>
        <tissue evidence="2">Leaf</tissue>
    </source>
</reference>
<evidence type="ECO:0000313" key="2">
    <source>
        <dbReference type="EMBL" id="KAJ0977224.1"/>
    </source>
</evidence>
<dbReference type="PANTHER" id="PTHR31676">
    <property type="entry name" value="T31J12.3 PROTEIN-RELATED"/>
    <property type="match status" value="1"/>
</dbReference>
<keyword evidence="1" id="KW-0732">Signal</keyword>
<dbReference type="AlphaFoldDB" id="A0A9D5HI18"/>
<keyword evidence="3" id="KW-1185">Reference proteome</keyword>
<dbReference type="EMBL" id="JAGGNH010000003">
    <property type="protein sequence ID" value="KAJ0977224.1"/>
    <property type="molecule type" value="Genomic_DNA"/>
</dbReference>
<dbReference type="OrthoDB" id="1897482at2759"/>
<dbReference type="Proteomes" id="UP001085076">
    <property type="component" value="Miscellaneous, Linkage group lg03"/>
</dbReference>
<evidence type="ECO:0000256" key="1">
    <source>
        <dbReference type="SAM" id="SignalP"/>
    </source>
</evidence>
<dbReference type="InterPro" id="IPR007493">
    <property type="entry name" value="DUF538"/>
</dbReference>
<name>A0A9D5HI18_9LILI</name>
<protein>
    <submittedName>
        <fullName evidence="2">Uncharacterized protein</fullName>
    </submittedName>
</protein>
<dbReference type="Pfam" id="PF04398">
    <property type="entry name" value="DUF538"/>
    <property type="match status" value="1"/>
</dbReference>
<organism evidence="2 3">
    <name type="scientific">Dioscorea zingiberensis</name>
    <dbReference type="NCBI Taxonomy" id="325984"/>
    <lineage>
        <taxon>Eukaryota</taxon>
        <taxon>Viridiplantae</taxon>
        <taxon>Streptophyta</taxon>
        <taxon>Embryophyta</taxon>
        <taxon>Tracheophyta</taxon>
        <taxon>Spermatophyta</taxon>
        <taxon>Magnoliopsida</taxon>
        <taxon>Liliopsida</taxon>
        <taxon>Dioscoreales</taxon>
        <taxon>Dioscoreaceae</taxon>
        <taxon>Dioscorea</taxon>
    </lineage>
</organism>
<feature type="chain" id="PRO_5038373107" evidence="1">
    <location>
        <begin position="32"/>
        <end position="159"/>
    </location>
</feature>
<gene>
    <name evidence="2" type="ORF">J5N97_012698</name>
</gene>
<comment type="caution">
    <text evidence="2">The sequence shown here is derived from an EMBL/GenBank/DDBJ whole genome shotgun (WGS) entry which is preliminary data.</text>
</comment>
<accession>A0A9D5HI18</accession>
<proteinExistence type="predicted"/>
<dbReference type="InterPro" id="IPR036758">
    <property type="entry name" value="At5g01610-like"/>
</dbReference>
<dbReference type="Gene3D" id="2.30.240.10">
    <property type="entry name" value="At5g01610-like"/>
    <property type="match status" value="1"/>
</dbReference>
<sequence length="159" mass="18089">MHDSKRPQMQFHKTLWGILCISYLWVAFADAQTAYDVLERYNLPKGILPQGVQSYLLTKEGSFEFFLADKCEFNVQGNYMLKYKTTITGTVESGVLRDLKGLSVRFLFVWIGISRVEVSGDELSFFVGPFSVSFPLSYFDKCPRCGCGFDCSNTLLQDL</sequence>
<evidence type="ECO:0000313" key="3">
    <source>
        <dbReference type="Proteomes" id="UP001085076"/>
    </source>
</evidence>
<feature type="signal peptide" evidence="1">
    <location>
        <begin position="1"/>
        <end position="31"/>
    </location>
</feature>
<dbReference type="SUPFAM" id="SSF141562">
    <property type="entry name" value="At5g01610-like"/>
    <property type="match status" value="1"/>
</dbReference>